<gene>
    <name evidence="2" type="ORF">ACJ72_07776</name>
</gene>
<reference evidence="2 3" key="1">
    <citation type="submission" date="2015-07" db="EMBL/GenBank/DDBJ databases">
        <title>Emmonsia species relationships and genome sequence.</title>
        <authorList>
            <person name="Cuomo C.A."/>
            <person name="Schwartz I.S."/>
            <person name="Kenyon C."/>
            <person name="de Hoog G.S."/>
            <person name="Govender N.P."/>
            <person name="Botha A."/>
            <person name="Moreno L."/>
            <person name="de Vries M."/>
            <person name="Munoz J.F."/>
            <person name="Stielow J.B."/>
        </authorList>
    </citation>
    <scope>NUCLEOTIDE SEQUENCE [LARGE SCALE GENOMIC DNA]</scope>
    <source>
        <strain evidence="2 3">CBS 136260</strain>
    </source>
</reference>
<feature type="compositionally biased region" description="Polar residues" evidence="1">
    <location>
        <begin position="7"/>
        <end position="27"/>
    </location>
</feature>
<sequence>MERSRTHSQTPSESYPTQWISPDSSTIGPKPVPASKCNDNDTRYQARKIPMVTMSLFKEMAIAIADEMFRKNPTANLESSAWEAEFAMRRLRTVFSDSGAPGLPKRRAARLPFDLTLDRFAILPNAVEMACLSPEVTELARKNLGWSEQGQKTLLLDSVIEGLNEAIRKGKLSAVGDGTILVSLSEELVVKIGLYDMLDDISMLQYIKENAPQVPLPVTHAVSERWTCR</sequence>
<protein>
    <submittedName>
        <fullName evidence="2">Uncharacterized protein</fullName>
    </submittedName>
</protein>
<evidence type="ECO:0000256" key="1">
    <source>
        <dbReference type="SAM" id="MobiDB-lite"/>
    </source>
</evidence>
<name>A0A1B7NMB9_9EURO</name>
<feature type="region of interest" description="Disordered" evidence="1">
    <location>
        <begin position="1"/>
        <end position="40"/>
    </location>
</feature>
<dbReference type="Proteomes" id="UP000091918">
    <property type="component" value="Unassembled WGS sequence"/>
</dbReference>
<dbReference type="AlphaFoldDB" id="A0A1B7NMB9"/>
<evidence type="ECO:0000313" key="3">
    <source>
        <dbReference type="Proteomes" id="UP000091918"/>
    </source>
</evidence>
<keyword evidence="3" id="KW-1185">Reference proteome</keyword>
<organism evidence="2 3">
    <name type="scientific">Emergomyces africanus</name>
    <dbReference type="NCBI Taxonomy" id="1955775"/>
    <lineage>
        <taxon>Eukaryota</taxon>
        <taxon>Fungi</taxon>
        <taxon>Dikarya</taxon>
        <taxon>Ascomycota</taxon>
        <taxon>Pezizomycotina</taxon>
        <taxon>Eurotiomycetes</taxon>
        <taxon>Eurotiomycetidae</taxon>
        <taxon>Onygenales</taxon>
        <taxon>Ajellomycetaceae</taxon>
        <taxon>Emergomyces</taxon>
    </lineage>
</organism>
<evidence type="ECO:0000313" key="2">
    <source>
        <dbReference type="EMBL" id="OAX77918.1"/>
    </source>
</evidence>
<dbReference type="EMBL" id="LGUA01001916">
    <property type="protein sequence ID" value="OAX77918.1"/>
    <property type="molecule type" value="Genomic_DNA"/>
</dbReference>
<dbReference type="STRING" id="1658172.A0A1B7NMB9"/>
<accession>A0A1B7NMB9</accession>
<proteinExistence type="predicted"/>
<comment type="caution">
    <text evidence="2">The sequence shown here is derived from an EMBL/GenBank/DDBJ whole genome shotgun (WGS) entry which is preliminary data.</text>
</comment>
<dbReference type="OrthoDB" id="2906425at2759"/>